<reference evidence="1" key="1">
    <citation type="submission" date="2022-01" db="EMBL/GenBank/DDBJ databases">
        <authorList>
            <person name="King R."/>
        </authorList>
    </citation>
    <scope>NUCLEOTIDE SEQUENCE</scope>
</reference>
<evidence type="ECO:0000313" key="2">
    <source>
        <dbReference type="Proteomes" id="UP001153636"/>
    </source>
</evidence>
<gene>
    <name evidence="1" type="ORF">PSYICH_LOCUS10337</name>
</gene>
<evidence type="ECO:0000313" key="1">
    <source>
        <dbReference type="EMBL" id="CAH1109750.1"/>
    </source>
</evidence>
<accession>A0A9P0D1S2</accession>
<proteinExistence type="predicted"/>
<organism evidence="1 2">
    <name type="scientific">Psylliodes chrysocephalus</name>
    <dbReference type="NCBI Taxonomy" id="3402493"/>
    <lineage>
        <taxon>Eukaryota</taxon>
        <taxon>Metazoa</taxon>
        <taxon>Ecdysozoa</taxon>
        <taxon>Arthropoda</taxon>
        <taxon>Hexapoda</taxon>
        <taxon>Insecta</taxon>
        <taxon>Pterygota</taxon>
        <taxon>Neoptera</taxon>
        <taxon>Endopterygota</taxon>
        <taxon>Coleoptera</taxon>
        <taxon>Polyphaga</taxon>
        <taxon>Cucujiformia</taxon>
        <taxon>Chrysomeloidea</taxon>
        <taxon>Chrysomelidae</taxon>
        <taxon>Galerucinae</taxon>
        <taxon>Alticini</taxon>
        <taxon>Psylliodes</taxon>
    </lineage>
</organism>
<dbReference type="Proteomes" id="UP001153636">
    <property type="component" value="Chromosome 4"/>
</dbReference>
<keyword evidence="2" id="KW-1185">Reference proteome</keyword>
<dbReference type="OrthoDB" id="10069752at2759"/>
<name>A0A9P0D1S2_9CUCU</name>
<dbReference type="EMBL" id="OV651816">
    <property type="protein sequence ID" value="CAH1109750.1"/>
    <property type="molecule type" value="Genomic_DNA"/>
</dbReference>
<sequence>MLFWKYVSGLKKMMNRFVPSSWLLKRKTFYQLVVNHIVNATCCKSLKNIFFGNIIVSSKYGLPNMDETVANIILDYQKKQKLEDPETEKYHLIEAAAKLIKTEIKLLSTTTEHYPSSSEIASEQENKKLSPSVLHHFLDIIIGPKASDLKISIGQALVQA</sequence>
<protein>
    <submittedName>
        <fullName evidence="1">Uncharacterized protein</fullName>
    </submittedName>
</protein>
<dbReference type="AlphaFoldDB" id="A0A9P0D1S2"/>